<keyword evidence="3" id="KW-0520">NAD</keyword>
<dbReference type="RefSeq" id="WP_251496613.1">
    <property type="nucleotide sequence ID" value="NZ_CAJSLV010000081.1"/>
</dbReference>
<proteinExistence type="inferred from homology"/>
<dbReference type="AlphaFoldDB" id="A0A9W4EAA2"/>
<dbReference type="Gene3D" id="3.40.50.720">
    <property type="entry name" value="NAD(P)-binding Rossmann-like Domain"/>
    <property type="match status" value="1"/>
</dbReference>
<dbReference type="GO" id="GO:0016054">
    <property type="term" value="P:organic acid catabolic process"/>
    <property type="evidence" value="ECO:0007669"/>
    <property type="project" value="UniProtKB-ARBA"/>
</dbReference>
<dbReference type="Pfam" id="PF03446">
    <property type="entry name" value="NAD_binding_2"/>
    <property type="match status" value="1"/>
</dbReference>
<dbReference type="PANTHER" id="PTHR43060">
    <property type="entry name" value="3-HYDROXYISOBUTYRATE DEHYDROGENASE-LIKE 1, MITOCHONDRIAL-RELATED"/>
    <property type="match status" value="1"/>
</dbReference>
<dbReference type="Proteomes" id="UP001152519">
    <property type="component" value="Unassembled WGS sequence"/>
</dbReference>
<dbReference type="GO" id="GO:0051287">
    <property type="term" value="F:NAD binding"/>
    <property type="evidence" value="ECO:0007669"/>
    <property type="project" value="InterPro"/>
</dbReference>
<dbReference type="SUPFAM" id="SSF51735">
    <property type="entry name" value="NAD(P)-binding Rossmann-fold domains"/>
    <property type="match status" value="1"/>
</dbReference>
<dbReference type="GO" id="GO:0050661">
    <property type="term" value="F:NADP binding"/>
    <property type="evidence" value="ECO:0007669"/>
    <property type="project" value="InterPro"/>
</dbReference>
<dbReference type="SUPFAM" id="SSF48179">
    <property type="entry name" value="6-phosphogluconate dehydrogenase C-terminal domain-like"/>
    <property type="match status" value="1"/>
</dbReference>
<evidence type="ECO:0000313" key="7">
    <source>
        <dbReference type="EMBL" id="CAG6397108.1"/>
    </source>
</evidence>
<evidence type="ECO:0000256" key="3">
    <source>
        <dbReference type="ARBA" id="ARBA00023027"/>
    </source>
</evidence>
<comment type="similarity">
    <text evidence="1">Belongs to the HIBADH-related family.</text>
</comment>
<dbReference type="PROSITE" id="PS00895">
    <property type="entry name" value="3_HYDROXYISOBUT_DH"/>
    <property type="match status" value="1"/>
</dbReference>
<sequence>MTEHELRIGFIGLGAMGRPMVENLLRASFPVTVFDVRTEATEPLRASGAAVAPSLAELARTVNIVEIIVRTEEQVNAVLFGEPDGGIADYLESGAVVLIHSTISPAAVATAAQRLADWGIALLDAPVTGSIKGAVEGTLSFIVGGTEAAVTRCAPVLQTLGSGTIRVGEPGAAQRAKLINNMLAGVNSVAIAEGLALARAAGLSYEAVLEVVNAGTGASFMSTNREALLEMGRQSDLAGLGYKDLLLALQEAHSWEISLPVTAIATQFLADYHKNQPTQ</sequence>
<dbReference type="InterPro" id="IPR006115">
    <property type="entry name" value="6PGDH_NADP-bd"/>
</dbReference>
<dbReference type="EMBL" id="CAJSLV010000081">
    <property type="protein sequence ID" value="CAG6397108.1"/>
    <property type="molecule type" value="Genomic_DNA"/>
</dbReference>
<gene>
    <name evidence="7" type="ORF">SCOCK_50157</name>
</gene>
<protein>
    <submittedName>
        <fullName evidence="7">2-(Hydroxymethyl)glutarate dehydrogenase</fullName>
        <ecNumber evidence="7">1.1.1.291</ecNumber>
    </submittedName>
</protein>
<feature type="active site" evidence="4">
    <location>
        <position position="177"/>
    </location>
</feature>
<keyword evidence="8" id="KW-1185">Reference proteome</keyword>
<dbReference type="InterPro" id="IPR002204">
    <property type="entry name" value="3-OH-isobutyrate_DH-rel_CS"/>
</dbReference>
<evidence type="ECO:0000259" key="6">
    <source>
        <dbReference type="Pfam" id="PF14833"/>
    </source>
</evidence>
<dbReference type="InterPro" id="IPR036291">
    <property type="entry name" value="NAD(P)-bd_dom_sf"/>
</dbReference>
<evidence type="ECO:0000256" key="4">
    <source>
        <dbReference type="PIRSR" id="PIRSR000103-1"/>
    </source>
</evidence>
<dbReference type="InterPro" id="IPR029154">
    <property type="entry name" value="HIBADH-like_NADP-bd"/>
</dbReference>
<accession>A0A9W4EAA2</accession>
<dbReference type="InterPro" id="IPR008927">
    <property type="entry name" value="6-PGluconate_DH-like_C_sf"/>
</dbReference>
<keyword evidence="2 7" id="KW-0560">Oxidoreductase</keyword>
<reference evidence="7" key="1">
    <citation type="submission" date="2021-05" db="EMBL/GenBank/DDBJ databases">
        <authorList>
            <person name="Arsene-Ploetze F."/>
        </authorList>
    </citation>
    <scope>NUCLEOTIDE SEQUENCE</scope>
    <source>
        <strain evidence="7">DSM 42138</strain>
    </source>
</reference>
<dbReference type="PANTHER" id="PTHR43060:SF15">
    <property type="entry name" value="3-HYDROXYISOBUTYRATE DEHYDROGENASE-LIKE 1, MITOCHONDRIAL-RELATED"/>
    <property type="match status" value="1"/>
</dbReference>
<dbReference type="EC" id="1.1.1.291" evidence="7"/>
<evidence type="ECO:0000313" key="8">
    <source>
        <dbReference type="Proteomes" id="UP001152519"/>
    </source>
</evidence>
<dbReference type="InterPro" id="IPR013328">
    <property type="entry name" value="6PGD_dom2"/>
</dbReference>
<evidence type="ECO:0000259" key="5">
    <source>
        <dbReference type="Pfam" id="PF03446"/>
    </source>
</evidence>
<dbReference type="PIRSF" id="PIRSF000103">
    <property type="entry name" value="HIBADH"/>
    <property type="match status" value="1"/>
</dbReference>
<dbReference type="InterPro" id="IPR015815">
    <property type="entry name" value="HIBADH-related"/>
</dbReference>
<organism evidence="7 8">
    <name type="scientific">Actinacidiphila cocklensis</name>
    <dbReference type="NCBI Taxonomy" id="887465"/>
    <lineage>
        <taxon>Bacteria</taxon>
        <taxon>Bacillati</taxon>
        <taxon>Actinomycetota</taxon>
        <taxon>Actinomycetes</taxon>
        <taxon>Kitasatosporales</taxon>
        <taxon>Streptomycetaceae</taxon>
        <taxon>Actinacidiphila</taxon>
    </lineage>
</organism>
<feature type="domain" description="3-hydroxyisobutyrate dehydrogenase-like NAD-binding" evidence="6">
    <location>
        <begin position="171"/>
        <end position="275"/>
    </location>
</feature>
<comment type="caution">
    <text evidence="7">The sequence shown here is derived from an EMBL/GenBank/DDBJ whole genome shotgun (WGS) entry which is preliminary data.</text>
</comment>
<dbReference type="Gene3D" id="1.10.1040.10">
    <property type="entry name" value="N-(1-d-carboxylethyl)-l-norvaline Dehydrogenase, domain 2"/>
    <property type="match status" value="1"/>
</dbReference>
<dbReference type="Pfam" id="PF14833">
    <property type="entry name" value="NAD_binding_11"/>
    <property type="match status" value="1"/>
</dbReference>
<name>A0A9W4EAA2_9ACTN</name>
<feature type="domain" description="6-phosphogluconate dehydrogenase NADP-binding" evidence="5">
    <location>
        <begin position="7"/>
        <end position="165"/>
    </location>
</feature>
<evidence type="ECO:0000256" key="1">
    <source>
        <dbReference type="ARBA" id="ARBA00009080"/>
    </source>
</evidence>
<evidence type="ECO:0000256" key="2">
    <source>
        <dbReference type="ARBA" id="ARBA00023002"/>
    </source>
</evidence>
<dbReference type="GO" id="GO:0043718">
    <property type="term" value="F:2-hydroxymethylglutarate dehydrogenase activity"/>
    <property type="evidence" value="ECO:0007669"/>
    <property type="project" value="UniProtKB-EC"/>
</dbReference>